<dbReference type="Pfam" id="PF07729">
    <property type="entry name" value="FCD"/>
    <property type="match status" value="1"/>
</dbReference>
<sequence length="243" mass="27628">MPTGRRYQEVAEAIRDLIRTEGLADGARMMPERALSDRLNVPRSLVREALILLEIEGVVEVRKGSGIYIRTSSPMPSTELRDDVGPFELLQARQLLEADIAEFAASKVTDADIQRMREALRMERADLESGSGNYQGDRQFHRLIAAATQNSVLIDVVEDLWRRRERSPMWAKLHSRIFETTYRQAWLADHQTILSALQNRDRGGARQAMWMHLGNVRSTLMTLSDVDDPAFDGHQFEPVTLKA</sequence>
<dbReference type="Gene3D" id="1.10.10.10">
    <property type="entry name" value="Winged helix-like DNA-binding domain superfamily/Winged helix DNA-binding domain"/>
    <property type="match status" value="1"/>
</dbReference>
<dbReference type="SUPFAM" id="SSF46785">
    <property type="entry name" value="Winged helix' DNA-binding domain"/>
    <property type="match status" value="1"/>
</dbReference>
<dbReference type="PANTHER" id="PTHR43537">
    <property type="entry name" value="TRANSCRIPTIONAL REGULATOR, GNTR FAMILY"/>
    <property type="match status" value="1"/>
</dbReference>
<evidence type="ECO:0000256" key="2">
    <source>
        <dbReference type="ARBA" id="ARBA00023125"/>
    </source>
</evidence>
<dbReference type="PRINTS" id="PR00035">
    <property type="entry name" value="HTHGNTR"/>
</dbReference>
<dbReference type="Pfam" id="PF00392">
    <property type="entry name" value="GntR"/>
    <property type="match status" value="1"/>
</dbReference>
<evidence type="ECO:0000256" key="1">
    <source>
        <dbReference type="ARBA" id="ARBA00023015"/>
    </source>
</evidence>
<dbReference type="CDD" id="cd07377">
    <property type="entry name" value="WHTH_GntR"/>
    <property type="match status" value="1"/>
</dbReference>
<dbReference type="InterPro" id="IPR036388">
    <property type="entry name" value="WH-like_DNA-bd_sf"/>
</dbReference>
<evidence type="ECO:0000259" key="4">
    <source>
        <dbReference type="PROSITE" id="PS50949"/>
    </source>
</evidence>
<evidence type="ECO:0000313" key="5">
    <source>
        <dbReference type="EMBL" id="PZX12373.1"/>
    </source>
</evidence>
<comment type="caution">
    <text evidence="5">The sequence shown here is derived from an EMBL/GenBank/DDBJ whole genome shotgun (WGS) entry which is preliminary data.</text>
</comment>
<keyword evidence="6" id="KW-1185">Reference proteome</keyword>
<accession>A0A2W7MXV3</accession>
<dbReference type="EMBL" id="QKZL01000024">
    <property type="protein sequence ID" value="PZX12373.1"/>
    <property type="molecule type" value="Genomic_DNA"/>
</dbReference>
<dbReference type="PANTHER" id="PTHR43537:SF5">
    <property type="entry name" value="UXU OPERON TRANSCRIPTIONAL REGULATOR"/>
    <property type="match status" value="1"/>
</dbReference>
<dbReference type="SMART" id="SM00345">
    <property type="entry name" value="HTH_GNTR"/>
    <property type="match status" value="1"/>
</dbReference>
<keyword evidence="2" id="KW-0238">DNA-binding</keyword>
<dbReference type="OrthoDB" id="284307at2"/>
<name>A0A2W7MXV3_9RHOB</name>
<organism evidence="5 6">
    <name type="scientific">Palleronia aestuarii</name>
    <dbReference type="NCBI Taxonomy" id="568105"/>
    <lineage>
        <taxon>Bacteria</taxon>
        <taxon>Pseudomonadati</taxon>
        <taxon>Pseudomonadota</taxon>
        <taxon>Alphaproteobacteria</taxon>
        <taxon>Rhodobacterales</taxon>
        <taxon>Roseobacteraceae</taxon>
        <taxon>Palleronia</taxon>
    </lineage>
</organism>
<dbReference type="GO" id="GO:0003700">
    <property type="term" value="F:DNA-binding transcription factor activity"/>
    <property type="evidence" value="ECO:0007669"/>
    <property type="project" value="InterPro"/>
</dbReference>
<keyword evidence="1" id="KW-0805">Transcription regulation</keyword>
<evidence type="ECO:0000256" key="3">
    <source>
        <dbReference type="ARBA" id="ARBA00023163"/>
    </source>
</evidence>
<proteinExistence type="predicted"/>
<dbReference type="PROSITE" id="PS50949">
    <property type="entry name" value="HTH_GNTR"/>
    <property type="match status" value="1"/>
</dbReference>
<dbReference type="SUPFAM" id="SSF48008">
    <property type="entry name" value="GntR ligand-binding domain-like"/>
    <property type="match status" value="1"/>
</dbReference>
<dbReference type="InterPro" id="IPR011711">
    <property type="entry name" value="GntR_C"/>
</dbReference>
<dbReference type="AlphaFoldDB" id="A0A2W7MXV3"/>
<dbReference type="InterPro" id="IPR000524">
    <property type="entry name" value="Tscrpt_reg_HTH_GntR"/>
</dbReference>
<reference evidence="5 6" key="1">
    <citation type="submission" date="2018-06" db="EMBL/GenBank/DDBJ databases">
        <title>Genomic Encyclopedia of Archaeal and Bacterial Type Strains, Phase II (KMG-II): from individual species to whole genera.</title>
        <authorList>
            <person name="Goeker M."/>
        </authorList>
    </citation>
    <scope>NUCLEOTIDE SEQUENCE [LARGE SCALE GENOMIC DNA]</scope>
    <source>
        <strain evidence="5 6">DSM 22009</strain>
    </source>
</reference>
<feature type="domain" description="HTH gntR-type" evidence="4">
    <location>
        <begin position="4"/>
        <end position="72"/>
    </location>
</feature>
<dbReference type="GO" id="GO:0003677">
    <property type="term" value="F:DNA binding"/>
    <property type="evidence" value="ECO:0007669"/>
    <property type="project" value="UniProtKB-KW"/>
</dbReference>
<dbReference type="Proteomes" id="UP000248916">
    <property type="component" value="Unassembled WGS sequence"/>
</dbReference>
<dbReference type="InterPro" id="IPR036390">
    <property type="entry name" value="WH_DNA-bd_sf"/>
</dbReference>
<dbReference type="Gene3D" id="1.20.120.530">
    <property type="entry name" value="GntR ligand-binding domain-like"/>
    <property type="match status" value="1"/>
</dbReference>
<dbReference type="RefSeq" id="WP_111538661.1">
    <property type="nucleotide sequence ID" value="NZ_QKZL01000024.1"/>
</dbReference>
<gene>
    <name evidence="5" type="ORF">LX81_03631</name>
</gene>
<evidence type="ECO:0000313" key="6">
    <source>
        <dbReference type="Proteomes" id="UP000248916"/>
    </source>
</evidence>
<dbReference type="InterPro" id="IPR008920">
    <property type="entry name" value="TF_FadR/GntR_C"/>
</dbReference>
<keyword evidence="3" id="KW-0804">Transcription</keyword>
<protein>
    <submittedName>
        <fullName evidence="5">GntR family transcriptional regulator</fullName>
    </submittedName>
</protein>
<dbReference type="SMART" id="SM00895">
    <property type="entry name" value="FCD"/>
    <property type="match status" value="1"/>
</dbReference>